<protein>
    <submittedName>
        <fullName evidence="4">Prepilin-type N-terminal cleavage/methylation domain-containing protein</fullName>
    </submittedName>
</protein>
<keyword evidence="3" id="KW-0472">Membrane</keyword>
<accession>A0ABW2K2R6</accession>
<comment type="caution">
    <text evidence="4">The sequence shown here is derived from an EMBL/GenBank/DDBJ whole genome shotgun (WGS) entry which is preliminary data.</text>
</comment>
<dbReference type="InterPro" id="IPR012902">
    <property type="entry name" value="N_methyl_site"/>
</dbReference>
<organism evidence="4 5">
    <name type="scientific">Halobacillus campisalis</name>
    <dbReference type="NCBI Taxonomy" id="435909"/>
    <lineage>
        <taxon>Bacteria</taxon>
        <taxon>Bacillati</taxon>
        <taxon>Bacillota</taxon>
        <taxon>Bacilli</taxon>
        <taxon>Bacillales</taxon>
        <taxon>Bacillaceae</taxon>
        <taxon>Halobacillus</taxon>
    </lineage>
</organism>
<keyword evidence="3" id="KW-1133">Transmembrane helix</keyword>
<dbReference type="Proteomes" id="UP001596494">
    <property type="component" value="Unassembled WGS sequence"/>
</dbReference>
<evidence type="ECO:0000313" key="5">
    <source>
        <dbReference type="Proteomes" id="UP001596494"/>
    </source>
</evidence>
<evidence type="ECO:0000313" key="4">
    <source>
        <dbReference type="EMBL" id="MFC7321039.1"/>
    </source>
</evidence>
<name>A0ABW2K2R6_9BACI</name>
<dbReference type="SUPFAM" id="SSF54523">
    <property type="entry name" value="Pili subunits"/>
    <property type="match status" value="1"/>
</dbReference>
<evidence type="ECO:0000256" key="1">
    <source>
        <dbReference type="ARBA" id="ARBA00004241"/>
    </source>
</evidence>
<proteinExistence type="predicted"/>
<evidence type="ECO:0000256" key="2">
    <source>
        <dbReference type="ARBA" id="ARBA00023287"/>
    </source>
</evidence>
<dbReference type="InterPro" id="IPR045584">
    <property type="entry name" value="Pilin-like"/>
</dbReference>
<keyword evidence="2" id="KW-0178">Competence</keyword>
<dbReference type="RefSeq" id="WP_289214582.1">
    <property type="nucleotide sequence ID" value="NZ_JAPVRC010000001.1"/>
</dbReference>
<dbReference type="EMBL" id="JBHTBY010000006">
    <property type="protein sequence ID" value="MFC7321039.1"/>
    <property type="molecule type" value="Genomic_DNA"/>
</dbReference>
<reference evidence="5" key="1">
    <citation type="journal article" date="2019" name="Int. J. Syst. Evol. Microbiol.">
        <title>The Global Catalogue of Microorganisms (GCM) 10K type strain sequencing project: providing services to taxonomists for standard genome sequencing and annotation.</title>
        <authorList>
            <consortium name="The Broad Institute Genomics Platform"/>
            <consortium name="The Broad Institute Genome Sequencing Center for Infectious Disease"/>
            <person name="Wu L."/>
            <person name="Ma J."/>
        </authorList>
    </citation>
    <scope>NUCLEOTIDE SEQUENCE [LARGE SCALE GENOMIC DNA]</scope>
    <source>
        <strain evidence="5">CCUG 73951</strain>
    </source>
</reference>
<keyword evidence="3" id="KW-0812">Transmembrane</keyword>
<feature type="transmembrane region" description="Helical" evidence="3">
    <location>
        <begin position="12"/>
        <end position="36"/>
    </location>
</feature>
<keyword evidence="5" id="KW-1185">Reference proteome</keyword>
<comment type="subcellular location">
    <subcellularLocation>
        <location evidence="1">Cell surface</location>
    </subcellularLocation>
</comment>
<dbReference type="Pfam" id="PF07963">
    <property type="entry name" value="N_methyl"/>
    <property type="match status" value="1"/>
</dbReference>
<evidence type="ECO:0000256" key="3">
    <source>
        <dbReference type="SAM" id="Phobius"/>
    </source>
</evidence>
<dbReference type="PROSITE" id="PS00409">
    <property type="entry name" value="PROKAR_NTER_METHYL"/>
    <property type="match status" value="1"/>
</dbReference>
<dbReference type="NCBIfam" id="TIGR02532">
    <property type="entry name" value="IV_pilin_GFxxxE"/>
    <property type="match status" value="1"/>
</dbReference>
<gene>
    <name evidence="4" type="ORF">ACFQMN_09115</name>
</gene>
<sequence length="471" mass="51755">MRQNFLNNNRGVTLIELLAALAIAGIILTIAGSLFVQSINSSSSVESQIDLKQQSNLLLSQIREETKNQPAEICFDNELQLYVNNDKVLSNEHIYINELYIENGNISLSNPGDCINTTTESPISIGLTVSTTGQNSSDYNTSTVIMPRSPSHLKVEVKQNENEEPETIFTTSEQFEDLSVKDGEPYQRTNSNGNGQCHYEDSVSLLSITFASWTSPCLHTTFAEFVHAKQGFSMNGTNGYRDELLVEIGESLYVDGYASIQQGTLKVSNNIQFNNRFNLNSGVLEGNNVHFKNNTNFNNNFTLQTSGSTRFDQPMTSFSNGTFNIGGYLFSNNDFRIGNNVEMYVSEGAAFTHKVNLLGNADLYAGGSIDIRGKTQFQNNASMSSGGDITFHSQANLNGNSSVKSEGNITFNETGYFQNNTSLIAKGDIIFRKNIGYSDGENEFICAEGEVIGKEYINGPHTIEEGGSCPF</sequence>